<evidence type="ECO:0000313" key="2">
    <source>
        <dbReference type="Proteomes" id="UP001060085"/>
    </source>
</evidence>
<accession>A0ACC0ATM0</accession>
<reference evidence="2" key="1">
    <citation type="journal article" date="2023" name="Nat. Plants">
        <title>Single-cell RNA sequencing provides a high-resolution roadmap for understanding the multicellular compartmentation of specialized metabolism.</title>
        <authorList>
            <person name="Sun S."/>
            <person name="Shen X."/>
            <person name="Li Y."/>
            <person name="Li Y."/>
            <person name="Wang S."/>
            <person name="Li R."/>
            <person name="Zhang H."/>
            <person name="Shen G."/>
            <person name="Guo B."/>
            <person name="Wei J."/>
            <person name="Xu J."/>
            <person name="St-Pierre B."/>
            <person name="Chen S."/>
            <person name="Sun C."/>
        </authorList>
    </citation>
    <scope>NUCLEOTIDE SEQUENCE [LARGE SCALE GENOMIC DNA]</scope>
</reference>
<comment type="caution">
    <text evidence="1">The sequence shown here is derived from an EMBL/GenBank/DDBJ whole genome shotgun (WGS) entry which is preliminary data.</text>
</comment>
<organism evidence="1 2">
    <name type="scientific">Catharanthus roseus</name>
    <name type="common">Madagascar periwinkle</name>
    <name type="synonym">Vinca rosea</name>
    <dbReference type="NCBI Taxonomy" id="4058"/>
    <lineage>
        <taxon>Eukaryota</taxon>
        <taxon>Viridiplantae</taxon>
        <taxon>Streptophyta</taxon>
        <taxon>Embryophyta</taxon>
        <taxon>Tracheophyta</taxon>
        <taxon>Spermatophyta</taxon>
        <taxon>Magnoliopsida</taxon>
        <taxon>eudicotyledons</taxon>
        <taxon>Gunneridae</taxon>
        <taxon>Pentapetalae</taxon>
        <taxon>asterids</taxon>
        <taxon>lamiids</taxon>
        <taxon>Gentianales</taxon>
        <taxon>Apocynaceae</taxon>
        <taxon>Rauvolfioideae</taxon>
        <taxon>Vinceae</taxon>
        <taxon>Catharanthinae</taxon>
        <taxon>Catharanthus</taxon>
    </lineage>
</organism>
<keyword evidence="2" id="KW-1185">Reference proteome</keyword>
<protein>
    <submittedName>
        <fullName evidence="1">Uncharacterized protein</fullName>
    </submittedName>
</protein>
<gene>
    <name evidence="1" type="ORF">M9H77_22787</name>
</gene>
<evidence type="ECO:0000313" key="1">
    <source>
        <dbReference type="EMBL" id="KAI5663464.1"/>
    </source>
</evidence>
<dbReference type="EMBL" id="CM044705">
    <property type="protein sequence ID" value="KAI5663464.1"/>
    <property type="molecule type" value="Genomic_DNA"/>
</dbReference>
<proteinExistence type="predicted"/>
<dbReference type="Proteomes" id="UP001060085">
    <property type="component" value="Linkage Group LG05"/>
</dbReference>
<name>A0ACC0ATM0_CATRO</name>
<sequence length="249" mass="27735">MLRPQLDRHAELDPPAPLSTMCILRITFFYPLRIYHYPKMIILDGIEISRTSYIPPDPFDNSDVDYVQPPPSAVGLLFDAPPPLGTTCSSVPLPLSVVGLSFDAPPPPGTTCSSVPHMPISRVSSSDSDEHGDDLSDDTIRPNISKERIHVLVEFEPIQSQTFSDIQHTHVSTDEDHSNIRQYVMTITLMISDEPSMLYPDVEEDDEDDDNANEDYTLSSASDDDNDDNDEEDYIITPINPLSSTTVNQ</sequence>